<evidence type="ECO:0000313" key="1">
    <source>
        <dbReference type="EMBL" id="QSQ13162.1"/>
    </source>
</evidence>
<gene>
    <name evidence="1" type="ORF">JY572_33215</name>
</gene>
<dbReference type="EMBL" id="CP071091">
    <property type="protein sequence ID" value="QSQ13162.1"/>
    <property type="molecule type" value="Genomic_DNA"/>
</dbReference>
<name>A0ABX7N661_9BACT</name>
<accession>A0ABX7N661</accession>
<dbReference type="SUPFAM" id="SSF52833">
    <property type="entry name" value="Thioredoxin-like"/>
    <property type="match status" value="1"/>
</dbReference>
<reference evidence="1 2" key="1">
    <citation type="submission" date="2021-02" db="EMBL/GenBank/DDBJ databases">
        <title>De Novo genome assembly of isolated myxobacteria.</title>
        <authorList>
            <person name="Stevens D.C."/>
        </authorList>
    </citation>
    <scope>NUCLEOTIDE SEQUENCE [LARGE SCALE GENOMIC DNA]</scope>
    <source>
        <strain evidence="1 2">SCHIC003</strain>
    </source>
</reference>
<evidence type="ECO:0000313" key="2">
    <source>
        <dbReference type="Proteomes" id="UP000663090"/>
    </source>
</evidence>
<proteinExistence type="predicted"/>
<organism evidence="1 2">
    <name type="scientific">Myxococcus landrumensis</name>
    <dbReference type="NCBI Taxonomy" id="2813577"/>
    <lineage>
        <taxon>Bacteria</taxon>
        <taxon>Pseudomonadati</taxon>
        <taxon>Myxococcota</taxon>
        <taxon>Myxococcia</taxon>
        <taxon>Myxococcales</taxon>
        <taxon>Cystobacterineae</taxon>
        <taxon>Myxococcaceae</taxon>
        <taxon>Myxococcus</taxon>
    </lineage>
</organism>
<dbReference type="RefSeq" id="WP_206714866.1">
    <property type="nucleotide sequence ID" value="NZ_CP071091.1"/>
</dbReference>
<keyword evidence="2" id="KW-1185">Reference proteome</keyword>
<sequence>MDRHASRRRFAGAARLLWWGLGALSLAVVCALGAAMASVARLALSDVSWFPPSTEWVQSPLPFHGQLPRYALHDTEGAEVGTRRLRGHAYVLQFVASAPPPGPRHAVTRLTDVMRRLEARGVSLRFIVMNRLTTGNEVRALSPAWHVVESDGALESQVWPLLREAAPADDLDSGATLLVDQAGGLRGVYALATDARAIDALVADAWQLVEAGPVPAVAGLPSNHPHVTGVGCELESRRH</sequence>
<protein>
    <recommendedName>
        <fullName evidence="3">Thioredoxin domain-containing protein</fullName>
    </recommendedName>
</protein>
<evidence type="ECO:0008006" key="3">
    <source>
        <dbReference type="Google" id="ProtNLM"/>
    </source>
</evidence>
<dbReference type="InterPro" id="IPR036249">
    <property type="entry name" value="Thioredoxin-like_sf"/>
</dbReference>
<dbReference type="Proteomes" id="UP000663090">
    <property type="component" value="Chromosome"/>
</dbReference>